<accession>A0A8C3WTW5</accession>
<dbReference type="Proteomes" id="UP000694540">
    <property type="component" value="Unplaced"/>
</dbReference>
<dbReference type="Pfam" id="PF00048">
    <property type="entry name" value="IL8"/>
    <property type="match status" value="1"/>
</dbReference>
<dbReference type="InterPro" id="IPR001811">
    <property type="entry name" value="Chemokine_IL8-like_dom"/>
</dbReference>
<name>A0A8C3WTW5_9CETA</name>
<dbReference type="AlphaFoldDB" id="A0A8C3WTW5"/>
<evidence type="ECO:0000313" key="5">
    <source>
        <dbReference type="Proteomes" id="UP000694540"/>
    </source>
</evidence>
<evidence type="ECO:0000256" key="1">
    <source>
        <dbReference type="ARBA" id="ARBA00022514"/>
    </source>
</evidence>
<reference evidence="4" key="2">
    <citation type="submission" date="2025-09" db="UniProtKB">
        <authorList>
            <consortium name="Ensembl"/>
        </authorList>
    </citation>
    <scope>IDENTIFICATION</scope>
</reference>
<dbReference type="Gene3D" id="2.40.50.40">
    <property type="match status" value="1"/>
</dbReference>
<keyword evidence="5" id="KW-1185">Reference proteome</keyword>
<feature type="signal peptide" evidence="2">
    <location>
        <begin position="1"/>
        <end position="24"/>
    </location>
</feature>
<dbReference type="Ensembl" id="ENSCWAT00000023048.1">
    <property type="protein sequence ID" value="ENSCWAP00000021258.1"/>
    <property type="gene ID" value="ENSCWAG00000016228.1"/>
</dbReference>
<evidence type="ECO:0000259" key="3">
    <source>
        <dbReference type="Pfam" id="PF00048"/>
    </source>
</evidence>
<keyword evidence="2" id="KW-0732">Signal</keyword>
<reference evidence="4" key="1">
    <citation type="submission" date="2025-08" db="UniProtKB">
        <authorList>
            <consortium name="Ensembl"/>
        </authorList>
    </citation>
    <scope>IDENTIFICATION</scope>
</reference>
<dbReference type="GO" id="GO:0006955">
    <property type="term" value="P:immune response"/>
    <property type="evidence" value="ECO:0007669"/>
    <property type="project" value="InterPro"/>
</dbReference>
<proteinExistence type="predicted"/>
<feature type="domain" description="Chemokine interleukin-8-like" evidence="3">
    <location>
        <begin position="53"/>
        <end position="88"/>
    </location>
</feature>
<dbReference type="GO" id="GO:0005615">
    <property type="term" value="C:extracellular space"/>
    <property type="evidence" value="ECO:0007669"/>
    <property type="project" value="UniProtKB-KW"/>
</dbReference>
<protein>
    <recommendedName>
        <fullName evidence="3">Chemokine interleukin-8-like domain-containing protein</fullName>
    </recommendedName>
</protein>
<organism evidence="4 5">
    <name type="scientific">Catagonus wagneri</name>
    <name type="common">Chacoan peccary</name>
    <dbReference type="NCBI Taxonomy" id="51154"/>
    <lineage>
        <taxon>Eukaryota</taxon>
        <taxon>Metazoa</taxon>
        <taxon>Chordata</taxon>
        <taxon>Craniata</taxon>
        <taxon>Vertebrata</taxon>
        <taxon>Euteleostomi</taxon>
        <taxon>Mammalia</taxon>
        <taxon>Eutheria</taxon>
        <taxon>Laurasiatheria</taxon>
        <taxon>Artiodactyla</taxon>
        <taxon>Suina</taxon>
        <taxon>Tayassuidae</taxon>
        <taxon>Catagonus</taxon>
    </lineage>
</organism>
<sequence length="130" mass="15030">MLYWGEKTFCCILVCVHLFLPLNGEHLESPGPIYLQILVEPRGVLETNDTNFKCKCLRSTMNSVPLRRIEKIQIWPPGNGCPTKEIMTPLCQVPTANRSRHFVPQKRQSKKIISTHNSPWSEFLFYETVL</sequence>
<dbReference type="InterPro" id="IPR036048">
    <property type="entry name" value="Interleukin_8-like_sf"/>
</dbReference>
<dbReference type="SUPFAM" id="SSF54117">
    <property type="entry name" value="Interleukin 8-like chemokines"/>
    <property type="match status" value="1"/>
</dbReference>
<evidence type="ECO:0000313" key="4">
    <source>
        <dbReference type="Ensembl" id="ENSCWAP00000021258.1"/>
    </source>
</evidence>
<feature type="chain" id="PRO_5034716755" description="Chemokine interleukin-8-like domain-containing protein" evidence="2">
    <location>
        <begin position="25"/>
        <end position="130"/>
    </location>
</feature>
<keyword evidence="1" id="KW-0202">Cytokine</keyword>
<evidence type="ECO:0000256" key="2">
    <source>
        <dbReference type="SAM" id="SignalP"/>
    </source>
</evidence>
<dbReference type="GO" id="GO:0008009">
    <property type="term" value="F:chemokine activity"/>
    <property type="evidence" value="ECO:0007669"/>
    <property type="project" value="InterPro"/>
</dbReference>